<dbReference type="PANTHER" id="PTHR42678">
    <property type="entry name" value="AMIDASE"/>
    <property type="match status" value="1"/>
</dbReference>
<dbReference type="InterPro" id="IPR036928">
    <property type="entry name" value="AS_sf"/>
</dbReference>
<dbReference type="STRING" id="1408163.A0A0F4YSW0"/>
<name>A0A0F4YSW0_RASE3</name>
<gene>
    <name evidence="3" type="ORF">T310_4594</name>
</gene>
<feature type="chain" id="PRO_5002481854" evidence="1">
    <location>
        <begin position="20"/>
        <end position="560"/>
    </location>
</feature>
<sequence length="560" mass="59706">MALLHVGAVCLALWSFVLCSTGIVQCRVLWRFADRTAAASASVTNCTYPDLISATADELESGLKGGCFSSVDLVNQCRLSRSAQAYIARIQEVNSTVHAVTELNPQAVEIAEQLDQERKNGSLRGPLHGLPVLIKGNIATQDELQTTAGSYALLNAQPPSDSTIAAKLRQAGLIILGKADLSQWANFRSFNSSNGWSAYGGQVGSSSGSGVASDLGLAFAALGTETSGSIVSPSEVNNIVGIKPTVGLASRYLVVPISERQDTVGPMARTVKDAAQLLQVIAGPDPKDNYTLASPFGSNLPDYVAACKLTGLQGKRIGIPRNVIAALQEDYMGPYIAAFNAAVSVIAAAGATIIDNTNFTAFDTFNNSTVPDSVLFADFISDLATYLSELKTNPNNLHSLEDVRAFTQHFPLEDYPARDTAVWDAALAAGINNTSPQFWPLYQQNRYFGDEGGVLGALKKYNLDAVILPTDFAYPVPAVVGAPIVTVPLGAYPNGTAVQRSPPWNLVEAAPGIPFGISFMGPLWSEESLIGMAYAFEQRTLVRDKLKRYIEPHTQLKDVV</sequence>
<feature type="signal peptide" evidence="1">
    <location>
        <begin position="1"/>
        <end position="19"/>
    </location>
</feature>
<keyword evidence="1" id="KW-0732">Signal</keyword>
<dbReference type="Proteomes" id="UP000053958">
    <property type="component" value="Unassembled WGS sequence"/>
</dbReference>
<dbReference type="RefSeq" id="XP_013327989.1">
    <property type="nucleotide sequence ID" value="XM_013472535.1"/>
</dbReference>
<feature type="domain" description="Amidase" evidence="2">
    <location>
        <begin position="83"/>
        <end position="529"/>
    </location>
</feature>
<keyword evidence="4" id="KW-1185">Reference proteome</keyword>
<dbReference type="PANTHER" id="PTHR42678:SF34">
    <property type="entry name" value="OS04G0183300 PROTEIN"/>
    <property type="match status" value="1"/>
</dbReference>
<evidence type="ECO:0000313" key="3">
    <source>
        <dbReference type="EMBL" id="KKA21377.1"/>
    </source>
</evidence>
<organism evidence="3 4">
    <name type="scientific">Rasamsonia emersonii (strain ATCC 16479 / CBS 393.64 / IMI 116815)</name>
    <dbReference type="NCBI Taxonomy" id="1408163"/>
    <lineage>
        <taxon>Eukaryota</taxon>
        <taxon>Fungi</taxon>
        <taxon>Dikarya</taxon>
        <taxon>Ascomycota</taxon>
        <taxon>Pezizomycotina</taxon>
        <taxon>Eurotiomycetes</taxon>
        <taxon>Eurotiomycetidae</taxon>
        <taxon>Eurotiales</taxon>
        <taxon>Trichocomaceae</taxon>
        <taxon>Rasamsonia</taxon>
    </lineage>
</organism>
<reference evidence="3 4" key="1">
    <citation type="submission" date="2015-04" db="EMBL/GenBank/DDBJ databases">
        <authorList>
            <person name="Heijne W.H."/>
            <person name="Fedorova N.D."/>
            <person name="Nierman W.C."/>
            <person name="Vollebregt A.W."/>
            <person name="Zhao Z."/>
            <person name="Wu L."/>
            <person name="Kumar M."/>
            <person name="Stam H."/>
            <person name="van den Berg M.A."/>
            <person name="Pel H.J."/>
        </authorList>
    </citation>
    <scope>NUCLEOTIDE SEQUENCE [LARGE SCALE GENOMIC DNA]</scope>
    <source>
        <strain evidence="3 4">CBS 393.64</strain>
    </source>
</reference>
<dbReference type="GeneID" id="25316942"/>
<dbReference type="Gene3D" id="3.90.1300.10">
    <property type="entry name" value="Amidase signature (AS) domain"/>
    <property type="match status" value="1"/>
</dbReference>
<evidence type="ECO:0000313" key="4">
    <source>
        <dbReference type="Proteomes" id="UP000053958"/>
    </source>
</evidence>
<evidence type="ECO:0000259" key="2">
    <source>
        <dbReference type="Pfam" id="PF01425"/>
    </source>
</evidence>
<dbReference type="SUPFAM" id="SSF75304">
    <property type="entry name" value="Amidase signature (AS) enzymes"/>
    <property type="match status" value="1"/>
</dbReference>
<proteinExistence type="predicted"/>
<protein>
    <submittedName>
        <fullName evidence="3">Amidase</fullName>
    </submittedName>
</protein>
<dbReference type="OrthoDB" id="566138at2759"/>
<comment type="caution">
    <text evidence="3">The sequence shown here is derived from an EMBL/GenBank/DDBJ whole genome shotgun (WGS) entry which is preliminary data.</text>
</comment>
<accession>A0A0F4YSW0</accession>
<evidence type="ECO:0000256" key="1">
    <source>
        <dbReference type="SAM" id="SignalP"/>
    </source>
</evidence>
<dbReference type="AlphaFoldDB" id="A0A0F4YSW0"/>
<dbReference type="EMBL" id="LASV01000187">
    <property type="protein sequence ID" value="KKA21377.1"/>
    <property type="molecule type" value="Genomic_DNA"/>
</dbReference>
<dbReference type="Pfam" id="PF01425">
    <property type="entry name" value="Amidase"/>
    <property type="match status" value="1"/>
</dbReference>
<dbReference type="InterPro" id="IPR023631">
    <property type="entry name" value="Amidase_dom"/>
</dbReference>